<keyword evidence="1" id="KW-0472">Membrane</keyword>
<comment type="caution">
    <text evidence="2">The sequence shown here is derived from an EMBL/GenBank/DDBJ whole genome shotgun (WGS) entry which is preliminary data.</text>
</comment>
<keyword evidence="1" id="KW-0812">Transmembrane</keyword>
<gene>
    <name evidence="2" type="ORF">PGLA2088_LOCUS32678</name>
</gene>
<dbReference type="AlphaFoldDB" id="A0A813KF84"/>
<name>A0A813KF84_POLGL</name>
<protein>
    <submittedName>
        <fullName evidence="2">Uncharacterized protein</fullName>
    </submittedName>
</protein>
<evidence type="ECO:0000313" key="2">
    <source>
        <dbReference type="EMBL" id="CAE8702975.1"/>
    </source>
</evidence>
<dbReference type="Proteomes" id="UP000626109">
    <property type="component" value="Unassembled WGS sequence"/>
</dbReference>
<organism evidence="2 3">
    <name type="scientific">Polarella glacialis</name>
    <name type="common">Dinoflagellate</name>
    <dbReference type="NCBI Taxonomy" id="89957"/>
    <lineage>
        <taxon>Eukaryota</taxon>
        <taxon>Sar</taxon>
        <taxon>Alveolata</taxon>
        <taxon>Dinophyceae</taxon>
        <taxon>Suessiales</taxon>
        <taxon>Suessiaceae</taxon>
        <taxon>Polarella</taxon>
    </lineage>
</organism>
<dbReference type="EMBL" id="CAJNNW010030277">
    <property type="protein sequence ID" value="CAE8702975.1"/>
    <property type="molecule type" value="Genomic_DNA"/>
</dbReference>
<sequence length="146" mass="16505">MYHNHTVTIWTGKQRGIPAYFDATQFHSEFNDDERNTLCQIPLAHVKYISCILMVWTLTCCIELRQVVAQTIQVLFATPTVESMKVVLASADTPHEVEVVGLTLTVKAVIGLFVLLPRYVSTIVLVWLGFRWLTESVASKRSLLVI</sequence>
<keyword evidence="1" id="KW-1133">Transmembrane helix</keyword>
<reference evidence="2" key="1">
    <citation type="submission" date="2021-02" db="EMBL/GenBank/DDBJ databases">
        <authorList>
            <person name="Dougan E. K."/>
            <person name="Rhodes N."/>
            <person name="Thang M."/>
            <person name="Chan C."/>
        </authorList>
    </citation>
    <scope>NUCLEOTIDE SEQUENCE</scope>
</reference>
<evidence type="ECO:0000313" key="3">
    <source>
        <dbReference type="Proteomes" id="UP000626109"/>
    </source>
</evidence>
<evidence type="ECO:0000256" key="1">
    <source>
        <dbReference type="SAM" id="Phobius"/>
    </source>
</evidence>
<feature type="transmembrane region" description="Helical" evidence="1">
    <location>
        <begin position="108"/>
        <end position="130"/>
    </location>
</feature>
<accession>A0A813KF84</accession>
<proteinExistence type="predicted"/>